<proteinExistence type="predicted"/>
<name>A0A2P2QC19_RHIMU</name>
<reference evidence="1" key="1">
    <citation type="submission" date="2018-02" db="EMBL/GenBank/DDBJ databases">
        <title>Rhizophora mucronata_Transcriptome.</title>
        <authorList>
            <person name="Meera S.P."/>
            <person name="Sreeshan A."/>
            <person name="Augustine A."/>
        </authorList>
    </citation>
    <scope>NUCLEOTIDE SEQUENCE</scope>
    <source>
        <tissue evidence="1">Leaf</tissue>
    </source>
</reference>
<dbReference type="EMBL" id="GGEC01084031">
    <property type="protein sequence ID" value="MBX64515.1"/>
    <property type="molecule type" value="Transcribed_RNA"/>
</dbReference>
<sequence length="24" mass="2695">MCMKLLEVAGRAETHFCICVGRAR</sequence>
<organism evidence="1">
    <name type="scientific">Rhizophora mucronata</name>
    <name type="common">Asiatic mangrove</name>
    <dbReference type="NCBI Taxonomy" id="61149"/>
    <lineage>
        <taxon>Eukaryota</taxon>
        <taxon>Viridiplantae</taxon>
        <taxon>Streptophyta</taxon>
        <taxon>Embryophyta</taxon>
        <taxon>Tracheophyta</taxon>
        <taxon>Spermatophyta</taxon>
        <taxon>Magnoliopsida</taxon>
        <taxon>eudicotyledons</taxon>
        <taxon>Gunneridae</taxon>
        <taxon>Pentapetalae</taxon>
        <taxon>rosids</taxon>
        <taxon>fabids</taxon>
        <taxon>Malpighiales</taxon>
        <taxon>Rhizophoraceae</taxon>
        <taxon>Rhizophora</taxon>
    </lineage>
</organism>
<protein>
    <submittedName>
        <fullName evidence="1">Uncharacterized protein</fullName>
    </submittedName>
</protein>
<accession>A0A2P2QC19</accession>
<evidence type="ECO:0000313" key="1">
    <source>
        <dbReference type="EMBL" id="MBX64515.1"/>
    </source>
</evidence>
<dbReference type="AlphaFoldDB" id="A0A2P2QC19"/>